<dbReference type="GO" id="GO:0006096">
    <property type="term" value="P:glycolytic process"/>
    <property type="evidence" value="ECO:0007669"/>
    <property type="project" value="UniProtKB-UniPathway"/>
</dbReference>
<dbReference type="GO" id="GO:0005536">
    <property type="term" value="F:D-glucose binding"/>
    <property type="evidence" value="ECO:0007669"/>
    <property type="project" value="InterPro"/>
</dbReference>
<proteinExistence type="inferred from homology"/>
<name>S5ZRE2_9SPIR</name>
<dbReference type="STRING" id="1291379.TPE_0072"/>
<evidence type="ECO:0000256" key="6">
    <source>
        <dbReference type="ARBA" id="ARBA00022777"/>
    </source>
</evidence>
<dbReference type="InterPro" id="IPR001312">
    <property type="entry name" value="Hexokinase"/>
</dbReference>
<dbReference type="PRINTS" id="PR00475">
    <property type="entry name" value="HEXOKINASE"/>
</dbReference>
<protein>
    <submittedName>
        <fullName evidence="12">Hexokinase</fullName>
    </submittedName>
</protein>
<dbReference type="PANTHER" id="PTHR19443:SF16">
    <property type="entry name" value="HEXOKINASE TYPE 1-RELATED"/>
    <property type="match status" value="1"/>
</dbReference>
<evidence type="ECO:0000256" key="8">
    <source>
        <dbReference type="ARBA" id="ARBA00023152"/>
    </source>
</evidence>
<dbReference type="GeneID" id="301088823"/>
<dbReference type="KEGG" id="tped:TPE_0072"/>
<dbReference type="Proteomes" id="UP000015620">
    <property type="component" value="Chromosome"/>
</dbReference>
<organism evidence="12 13">
    <name type="scientific">Treponema pedis str. T A4</name>
    <dbReference type="NCBI Taxonomy" id="1291379"/>
    <lineage>
        <taxon>Bacteria</taxon>
        <taxon>Pseudomonadati</taxon>
        <taxon>Spirochaetota</taxon>
        <taxon>Spirochaetia</taxon>
        <taxon>Spirochaetales</taxon>
        <taxon>Treponemataceae</taxon>
        <taxon>Treponema</taxon>
    </lineage>
</organism>
<reference evidence="12 13" key="1">
    <citation type="journal article" date="2013" name="PLoS ONE">
        <title>Genome-Wide Relatedness of Treponema pedis, from Gingiva and Necrotic Skin Lesions of Pigs, with the Human Oral Pathogen Treponema denticola.</title>
        <authorList>
            <person name="Svartstrom O."/>
            <person name="Mushtaq M."/>
            <person name="Pringle M."/>
            <person name="Segerman B."/>
        </authorList>
    </citation>
    <scope>NUCLEOTIDE SEQUENCE [LARGE SCALE GENOMIC DNA]</scope>
    <source>
        <strain evidence="12">T A4</strain>
    </source>
</reference>
<keyword evidence="13" id="KW-1185">Reference proteome</keyword>
<evidence type="ECO:0000259" key="10">
    <source>
        <dbReference type="Pfam" id="PF00349"/>
    </source>
</evidence>
<dbReference type="GO" id="GO:0004340">
    <property type="term" value="F:glucokinase activity"/>
    <property type="evidence" value="ECO:0007669"/>
    <property type="project" value="TreeGrafter"/>
</dbReference>
<comment type="pathway">
    <text evidence="1">Carbohydrate degradation.</text>
</comment>
<dbReference type="PROSITE" id="PS51748">
    <property type="entry name" value="HEXOKINASE_2"/>
    <property type="match status" value="1"/>
</dbReference>
<evidence type="ECO:0000259" key="11">
    <source>
        <dbReference type="Pfam" id="PF03727"/>
    </source>
</evidence>
<dbReference type="UniPathway" id="UPA00109">
    <property type="reaction ID" value="UER00180"/>
</dbReference>
<evidence type="ECO:0000256" key="3">
    <source>
        <dbReference type="ARBA" id="ARBA00009225"/>
    </source>
</evidence>
<dbReference type="Pfam" id="PF03727">
    <property type="entry name" value="Hexokinase_2"/>
    <property type="match status" value="1"/>
</dbReference>
<dbReference type="GO" id="GO:0005524">
    <property type="term" value="F:ATP binding"/>
    <property type="evidence" value="ECO:0007669"/>
    <property type="project" value="UniProtKB-KW"/>
</dbReference>
<evidence type="ECO:0000313" key="13">
    <source>
        <dbReference type="Proteomes" id="UP000015620"/>
    </source>
</evidence>
<accession>S5ZRE2</accession>
<evidence type="ECO:0000256" key="9">
    <source>
        <dbReference type="ARBA" id="ARBA00047905"/>
    </source>
</evidence>
<evidence type="ECO:0000313" key="12">
    <source>
        <dbReference type="EMBL" id="AGT42575.1"/>
    </source>
</evidence>
<dbReference type="HOGENOM" id="CLU_014393_5_3_12"/>
<evidence type="ECO:0000256" key="2">
    <source>
        <dbReference type="ARBA" id="ARBA00005007"/>
    </source>
</evidence>
<evidence type="ECO:0000256" key="5">
    <source>
        <dbReference type="ARBA" id="ARBA00022741"/>
    </source>
</evidence>
<dbReference type="GO" id="GO:0008865">
    <property type="term" value="F:fructokinase activity"/>
    <property type="evidence" value="ECO:0007669"/>
    <property type="project" value="TreeGrafter"/>
</dbReference>
<feature type="domain" description="Hexokinase N-terminal" evidence="10">
    <location>
        <begin position="18"/>
        <end position="193"/>
    </location>
</feature>
<dbReference type="AlphaFoldDB" id="S5ZRE2"/>
<dbReference type="Gene3D" id="3.30.420.40">
    <property type="match status" value="1"/>
</dbReference>
<keyword evidence="8" id="KW-0324">Glycolysis</keyword>
<keyword evidence="6 12" id="KW-0418">Kinase</keyword>
<dbReference type="GO" id="GO:0006006">
    <property type="term" value="P:glucose metabolic process"/>
    <property type="evidence" value="ECO:0007669"/>
    <property type="project" value="TreeGrafter"/>
</dbReference>
<dbReference type="InterPro" id="IPR043129">
    <property type="entry name" value="ATPase_NBD"/>
</dbReference>
<dbReference type="PANTHER" id="PTHR19443">
    <property type="entry name" value="HEXOKINASE"/>
    <property type="match status" value="1"/>
</dbReference>
<comment type="similarity">
    <text evidence="3">Belongs to the hexokinase family.</text>
</comment>
<evidence type="ECO:0000256" key="1">
    <source>
        <dbReference type="ARBA" id="ARBA00004921"/>
    </source>
</evidence>
<dbReference type="SUPFAM" id="SSF53067">
    <property type="entry name" value="Actin-like ATPase domain"/>
    <property type="match status" value="2"/>
</dbReference>
<dbReference type="RefSeq" id="WP_020963875.1">
    <property type="nucleotide sequence ID" value="NC_022097.1"/>
</dbReference>
<dbReference type="GO" id="GO:0001678">
    <property type="term" value="P:intracellular glucose homeostasis"/>
    <property type="evidence" value="ECO:0007669"/>
    <property type="project" value="InterPro"/>
</dbReference>
<sequence length="436" mass="48799">MKEIDSFFLRHNFNPHIELEKAVPLLIEDMQNGLKADFKTSSSMDMIPLWKSVPNEIPKNKSVIIIDAGGTNFRTALVRFDKAGQADISSFFKYKMPALDKEMNNEEFFDAIADYLEPLKDKAETVSFCFSFAIKIFPDGGGEAIKLSKEIKLPKITECKINEGLHQALLRKGWTSVKKVIMVNDTAAVLLSGIIPQEGGKMCYDSFIGFVLGTGLNSCYIEYGNIEKIKDTPFYGKPQMVVCESGKSCKIKQSEFDKELSETSNLKDEYFLERMCSGRYVGQVCSIALRTAARFGIFSEKANKDMINLPDFTTEEISVFLKEQNNEKNIFSSFILKNGISLDYIKIYYICNAFFERAARLSAAVFAAAAIKTGKGKSPEKPLCIMGNGSVFSHGFLMKERIFKFLYEFLTEKTGVHFVLKTSDNSVSLGTAIAGI</sequence>
<gene>
    <name evidence="12" type="ORF">TPE_0072</name>
</gene>
<evidence type="ECO:0000256" key="4">
    <source>
        <dbReference type="ARBA" id="ARBA00022679"/>
    </source>
</evidence>
<dbReference type="InterPro" id="IPR022672">
    <property type="entry name" value="Hexokinase_N"/>
</dbReference>
<keyword evidence="7" id="KW-0067">ATP-binding</keyword>
<dbReference type="Pfam" id="PF00349">
    <property type="entry name" value="Hexokinase_1"/>
    <property type="match status" value="1"/>
</dbReference>
<keyword evidence="4" id="KW-0808">Transferase</keyword>
<feature type="domain" description="Hexokinase C-terminal" evidence="11">
    <location>
        <begin position="208"/>
        <end position="434"/>
    </location>
</feature>
<dbReference type="PATRIC" id="fig|1291379.3.peg.73"/>
<comment type="catalytic activity">
    <reaction evidence="9">
        <text>D-fructose + ATP = D-fructose 6-phosphate + ADP + H(+)</text>
        <dbReference type="Rhea" id="RHEA:16125"/>
        <dbReference type="ChEBI" id="CHEBI:15378"/>
        <dbReference type="ChEBI" id="CHEBI:30616"/>
        <dbReference type="ChEBI" id="CHEBI:37721"/>
        <dbReference type="ChEBI" id="CHEBI:61527"/>
        <dbReference type="ChEBI" id="CHEBI:456216"/>
        <dbReference type="EC" id="2.7.1.1"/>
    </reaction>
    <physiologicalReaction direction="left-to-right" evidence="9">
        <dbReference type="Rhea" id="RHEA:16126"/>
    </physiologicalReaction>
</comment>
<comment type="pathway">
    <text evidence="2">Carbohydrate metabolism.</text>
</comment>
<dbReference type="Gene3D" id="3.40.367.20">
    <property type="match status" value="1"/>
</dbReference>
<dbReference type="CDD" id="cd24000">
    <property type="entry name" value="ASKHA_NBD_HK"/>
    <property type="match status" value="1"/>
</dbReference>
<dbReference type="EMBL" id="CP004120">
    <property type="protein sequence ID" value="AGT42575.1"/>
    <property type="molecule type" value="Genomic_DNA"/>
</dbReference>
<keyword evidence="5" id="KW-0547">Nucleotide-binding</keyword>
<dbReference type="InterPro" id="IPR022673">
    <property type="entry name" value="Hexokinase_C"/>
</dbReference>
<dbReference type="OrthoDB" id="6383434at2"/>
<evidence type="ECO:0000256" key="7">
    <source>
        <dbReference type="ARBA" id="ARBA00022840"/>
    </source>
</evidence>